<reference evidence="2 3" key="1">
    <citation type="submission" date="2015-01" db="EMBL/GenBank/DDBJ databases">
        <title>Evolution of Trichinella species and genotypes.</title>
        <authorList>
            <person name="Korhonen P.K."/>
            <person name="Edoardo P."/>
            <person name="Giuseppe L.R."/>
            <person name="Gasser R.B."/>
        </authorList>
    </citation>
    <scope>NUCLEOTIDE SEQUENCE [LARGE SCALE GENOMIC DNA]</scope>
    <source>
        <strain evidence="2">ISS1980</strain>
    </source>
</reference>
<evidence type="ECO:0000313" key="3">
    <source>
        <dbReference type="Proteomes" id="UP000054843"/>
    </source>
</evidence>
<gene>
    <name evidence="2" type="ORF">T10_948</name>
</gene>
<keyword evidence="1" id="KW-1133">Transmembrane helix</keyword>
<proteinExistence type="predicted"/>
<feature type="transmembrane region" description="Helical" evidence="1">
    <location>
        <begin position="21"/>
        <end position="39"/>
    </location>
</feature>
<protein>
    <submittedName>
        <fullName evidence="2">Uncharacterized protein</fullName>
    </submittedName>
</protein>
<keyword evidence="3" id="KW-1185">Reference proteome</keyword>
<dbReference type="AlphaFoldDB" id="A0A0V1MTR2"/>
<dbReference type="Proteomes" id="UP000054843">
    <property type="component" value="Unassembled WGS sequence"/>
</dbReference>
<evidence type="ECO:0000256" key="1">
    <source>
        <dbReference type="SAM" id="Phobius"/>
    </source>
</evidence>
<accession>A0A0V1MTR2</accession>
<name>A0A0V1MTR2_9BILA</name>
<comment type="caution">
    <text evidence="2">The sequence shown here is derived from an EMBL/GenBank/DDBJ whole genome shotgun (WGS) entry which is preliminary data.</text>
</comment>
<feature type="transmembrane region" description="Helical" evidence="1">
    <location>
        <begin position="68"/>
        <end position="86"/>
    </location>
</feature>
<keyword evidence="1" id="KW-0812">Transmembrane</keyword>
<dbReference type="EMBL" id="JYDO01000041">
    <property type="protein sequence ID" value="KRZ75179.1"/>
    <property type="molecule type" value="Genomic_DNA"/>
</dbReference>
<keyword evidence="1" id="KW-0472">Membrane</keyword>
<organism evidence="2 3">
    <name type="scientific">Trichinella papuae</name>
    <dbReference type="NCBI Taxonomy" id="268474"/>
    <lineage>
        <taxon>Eukaryota</taxon>
        <taxon>Metazoa</taxon>
        <taxon>Ecdysozoa</taxon>
        <taxon>Nematoda</taxon>
        <taxon>Enoplea</taxon>
        <taxon>Dorylaimia</taxon>
        <taxon>Trichinellida</taxon>
        <taxon>Trichinellidae</taxon>
        <taxon>Trichinella</taxon>
    </lineage>
</organism>
<sequence length="99" mass="11540">MAKILITQVIKNYIARLYKLIILKLWITLINFFSLSQILREIVFKCDHDAKKFAAWAVLIKNCANERSLALAFVLFLFDGVLFGSIRRICLIENEKFES</sequence>
<evidence type="ECO:0000313" key="2">
    <source>
        <dbReference type="EMBL" id="KRZ75179.1"/>
    </source>
</evidence>